<evidence type="ECO:0000313" key="2">
    <source>
        <dbReference type="Proteomes" id="UP000222831"/>
    </source>
</evidence>
<dbReference type="GeneID" id="40074496"/>
<name>A0A1L7N0T8_9CAUD</name>
<dbReference type="Proteomes" id="UP000222831">
    <property type="component" value="Segment"/>
</dbReference>
<accession>A0A1L7N0T8</accession>
<keyword evidence="2" id="KW-1185">Reference proteome</keyword>
<protein>
    <submittedName>
        <fullName evidence="1">Uncharacterized protein</fullName>
    </submittedName>
</protein>
<dbReference type="KEGG" id="vg:40074496"/>
<sequence length="66" mass="7124">MASPKDKKLILNALGELVTPEGWKNVPASERQTIIANEVKMAKRKGITVTGIRTGNSVVPVKSHKS</sequence>
<dbReference type="EMBL" id="AP017924">
    <property type="protein sequence ID" value="BAW19075.1"/>
    <property type="molecule type" value="Genomic_DNA"/>
</dbReference>
<dbReference type="RefSeq" id="YP_009598794.1">
    <property type="nucleotide sequence ID" value="NC_041911.1"/>
</dbReference>
<proteinExistence type="predicted"/>
<organism evidence="1 2">
    <name type="scientific">Ralstonia phage RP12</name>
    <dbReference type="NCBI Taxonomy" id="1923889"/>
    <lineage>
        <taxon>Viruses</taxon>
        <taxon>Duplodnaviria</taxon>
        <taxon>Heunggongvirae</taxon>
        <taxon>Uroviricota</taxon>
        <taxon>Caudoviricetes</taxon>
        <taxon>Chimalliviridae</taxon>
        <taxon>Ripduovirus</taxon>
        <taxon>Ripduovirus RP12</taxon>
    </lineage>
</organism>
<reference evidence="1 2" key="1">
    <citation type="submission" date="2016-12" db="EMBL/GenBank/DDBJ databases">
        <title>Characterization of two jumbo phages RP12 and RP31 infecting the phytopathogen Ralstonia solanacearum.</title>
        <authorList>
            <person name="Kawasaki T."/>
            <person name="Yoshikawa G."/>
            <person name="Ogata H."/>
            <person name="Yamada T."/>
        </authorList>
    </citation>
    <scope>NUCLEOTIDE SEQUENCE [LARGE SCALE GENOMIC DNA]</scope>
    <source>
        <strain evidence="1 2">RP12</strain>
    </source>
</reference>
<evidence type="ECO:0000313" key="1">
    <source>
        <dbReference type="EMBL" id="BAW19075.1"/>
    </source>
</evidence>